<reference evidence="1" key="1">
    <citation type="submission" date="2020-08" db="EMBL/GenBank/DDBJ databases">
        <title>Multicomponent nature underlies the extraordinary mechanical properties of spider dragline silk.</title>
        <authorList>
            <person name="Kono N."/>
            <person name="Nakamura H."/>
            <person name="Mori M."/>
            <person name="Yoshida Y."/>
            <person name="Ohtoshi R."/>
            <person name="Malay A.D."/>
            <person name="Moran D.A.P."/>
            <person name="Tomita M."/>
            <person name="Numata K."/>
            <person name="Arakawa K."/>
        </authorList>
    </citation>
    <scope>NUCLEOTIDE SEQUENCE</scope>
</reference>
<organism evidence="1 2">
    <name type="scientific">Nephila pilipes</name>
    <name type="common">Giant wood spider</name>
    <name type="synonym">Nephila maculata</name>
    <dbReference type="NCBI Taxonomy" id="299642"/>
    <lineage>
        <taxon>Eukaryota</taxon>
        <taxon>Metazoa</taxon>
        <taxon>Ecdysozoa</taxon>
        <taxon>Arthropoda</taxon>
        <taxon>Chelicerata</taxon>
        <taxon>Arachnida</taxon>
        <taxon>Araneae</taxon>
        <taxon>Araneomorphae</taxon>
        <taxon>Entelegynae</taxon>
        <taxon>Araneoidea</taxon>
        <taxon>Nephilidae</taxon>
        <taxon>Nephila</taxon>
    </lineage>
</organism>
<name>A0A8X6MUT6_NEPPI</name>
<gene>
    <name evidence="1" type="ORF">NPIL_71051</name>
</gene>
<accession>A0A8X6MUT6</accession>
<keyword evidence="2" id="KW-1185">Reference proteome</keyword>
<sequence length="154" mass="16734">MGSGLRISHWPPDNAIKGGTFLQRGGVPIIKKPPLVNGEYLEPGQRATAIGGRKMESDTNKWARAEPVLFCLSGRNEGAVFVGHEFKGYTDLYELRSKLLVTDFIIFCKVIENNEVDLSTYNSSSKSLPPPGDLKVKTDISPSCSSSCILLGSC</sequence>
<proteinExistence type="predicted"/>
<dbReference type="AlphaFoldDB" id="A0A8X6MUT6"/>
<dbReference type="Proteomes" id="UP000887013">
    <property type="component" value="Unassembled WGS sequence"/>
</dbReference>
<evidence type="ECO:0000313" key="1">
    <source>
        <dbReference type="EMBL" id="GFS78827.1"/>
    </source>
</evidence>
<comment type="caution">
    <text evidence="1">The sequence shown here is derived from an EMBL/GenBank/DDBJ whole genome shotgun (WGS) entry which is preliminary data.</text>
</comment>
<protein>
    <submittedName>
        <fullName evidence="1">Uncharacterized protein</fullName>
    </submittedName>
</protein>
<evidence type="ECO:0000313" key="2">
    <source>
        <dbReference type="Proteomes" id="UP000887013"/>
    </source>
</evidence>
<dbReference type="EMBL" id="BMAW01097260">
    <property type="protein sequence ID" value="GFS78827.1"/>
    <property type="molecule type" value="Genomic_DNA"/>
</dbReference>